<dbReference type="EMBL" id="JAVRHL010000003">
    <property type="protein sequence ID" value="MDT0683393.1"/>
    <property type="molecule type" value="Genomic_DNA"/>
</dbReference>
<dbReference type="SMART" id="SM00530">
    <property type="entry name" value="HTH_XRE"/>
    <property type="match status" value="1"/>
</dbReference>
<comment type="caution">
    <text evidence="5">The sequence shown here is derived from an EMBL/GenBank/DDBJ whole genome shotgun (WGS) entry which is preliminary data.</text>
</comment>
<dbReference type="Proteomes" id="UP001265259">
    <property type="component" value="Unassembled WGS sequence"/>
</dbReference>
<keyword evidence="1" id="KW-0805">Transcription regulation</keyword>
<dbReference type="PROSITE" id="PS50943">
    <property type="entry name" value="HTH_CROC1"/>
    <property type="match status" value="1"/>
</dbReference>
<dbReference type="RefSeq" id="WP_311691893.1">
    <property type="nucleotide sequence ID" value="NZ_JAVRHL010000003.1"/>
</dbReference>
<dbReference type="SUPFAM" id="SSF47413">
    <property type="entry name" value="lambda repressor-like DNA-binding domains"/>
    <property type="match status" value="1"/>
</dbReference>
<organism evidence="5 6">
    <name type="scientific">Tropicimonas omnivorans</name>
    <dbReference type="NCBI Taxonomy" id="3075590"/>
    <lineage>
        <taxon>Bacteria</taxon>
        <taxon>Pseudomonadati</taxon>
        <taxon>Pseudomonadota</taxon>
        <taxon>Alphaproteobacteria</taxon>
        <taxon>Rhodobacterales</taxon>
        <taxon>Roseobacteraceae</taxon>
        <taxon>Tropicimonas</taxon>
    </lineage>
</organism>
<evidence type="ECO:0000313" key="6">
    <source>
        <dbReference type="Proteomes" id="UP001265259"/>
    </source>
</evidence>
<sequence length="430" mass="44809">MASAGHAGSRIRERRILNGIKQADLARAAGISASYLNLIEHNRRRIGGGLLATIARELGLEAQALSEGAGRALVADLEDAAAGHAGASAEIAELEDFAGRFPGLARLMAEQGGAVRRLERTVASLSDRLAHDPILSASLHEVLSVVTAMRSTAAILAETRDLDAVWTERFHRNLAEDGDRLAGAAEDLARYLDASSEDAAPAGPLEEVERFLAARNWHIPEIETADAGDASRIAEELSQAKELESAAAQRLAQGHLARAAGDARALPLGLLREALSEGLDPAAVAIRAGCGLGTVLRRIASVPEAGAALLSCDLSGTMILRKPAPGFPAPRLGAACPLWPLFEALLRPGVPIARDIEMDGRPSVRFAAYALAEPSGPPAFGRPPVIEATMLLLPAAEGSGEAALPVGAACRLCTRDACPARREPFIAGSA</sequence>
<gene>
    <name evidence="5" type="ORF">RM543_11905</name>
</gene>
<proteinExistence type="predicted"/>
<accession>A0ABU3DI55</accession>
<evidence type="ECO:0000313" key="5">
    <source>
        <dbReference type="EMBL" id="MDT0683393.1"/>
    </source>
</evidence>
<dbReference type="InterPro" id="IPR001387">
    <property type="entry name" value="Cro/C1-type_HTH"/>
</dbReference>
<dbReference type="InterPro" id="IPR010982">
    <property type="entry name" value="Lambda_DNA-bd_dom_sf"/>
</dbReference>
<evidence type="ECO:0000256" key="1">
    <source>
        <dbReference type="ARBA" id="ARBA00023015"/>
    </source>
</evidence>
<evidence type="ECO:0000256" key="2">
    <source>
        <dbReference type="ARBA" id="ARBA00023125"/>
    </source>
</evidence>
<name>A0ABU3DI55_9RHOB</name>
<protein>
    <submittedName>
        <fullName evidence="5">Short-chain fatty acyl-CoA regulator family protein</fullName>
    </submittedName>
</protein>
<dbReference type="InterPro" id="IPR050807">
    <property type="entry name" value="TransReg_Diox_bact_type"/>
</dbReference>
<keyword evidence="2" id="KW-0238">DNA-binding</keyword>
<dbReference type="CDD" id="cd00093">
    <property type="entry name" value="HTH_XRE"/>
    <property type="match status" value="1"/>
</dbReference>
<feature type="domain" description="HTH cro/C1-type" evidence="4">
    <location>
        <begin position="11"/>
        <end position="65"/>
    </location>
</feature>
<dbReference type="PANTHER" id="PTHR46797:SF23">
    <property type="entry name" value="HTH-TYPE TRANSCRIPTIONAL REGULATOR SUTR"/>
    <property type="match status" value="1"/>
</dbReference>
<evidence type="ECO:0000259" key="4">
    <source>
        <dbReference type="PROSITE" id="PS50943"/>
    </source>
</evidence>
<evidence type="ECO:0000256" key="3">
    <source>
        <dbReference type="ARBA" id="ARBA00023163"/>
    </source>
</evidence>
<dbReference type="Gene3D" id="1.10.260.40">
    <property type="entry name" value="lambda repressor-like DNA-binding domains"/>
    <property type="match status" value="1"/>
</dbReference>
<keyword evidence="3" id="KW-0804">Transcription</keyword>
<dbReference type="PANTHER" id="PTHR46797">
    <property type="entry name" value="HTH-TYPE TRANSCRIPTIONAL REGULATOR"/>
    <property type="match status" value="1"/>
</dbReference>
<keyword evidence="6" id="KW-1185">Reference proteome</keyword>
<reference evidence="5 6" key="1">
    <citation type="submission" date="2023-09" db="EMBL/GenBank/DDBJ databases">
        <authorList>
            <person name="Rey-Velasco X."/>
        </authorList>
    </citation>
    <scope>NUCLEOTIDE SEQUENCE [LARGE SCALE GENOMIC DNA]</scope>
    <source>
        <strain evidence="5 6">F158</strain>
    </source>
</reference>
<dbReference type="InterPro" id="IPR018653">
    <property type="entry name" value="ScfR_C"/>
</dbReference>
<dbReference type="Pfam" id="PF09856">
    <property type="entry name" value="ScfRs"/>
    <property type="match status" value="1"/>
</dbReference>
<dbReference type="Pfam" id="PF01381">
    <property type="entry name" value="HTH_3"/>
    <property type="match status" value="1"/>
</dbReference>